<sequence>MADIQTIMQQMKIDLDGSSVHYFIVGQYMLDSRDEIFSSIHFHKDSAFDLVFESNRLSANVILNKQRPDDLFKIGLQYSKIWTVAKGNSAFFTNKDNIYTNPDALDYNINRA</sequence>
<evidence type="ECO:0000313" key="2">
    <source>
        <dbReference type="Proteomes" id="UP000294850"/>
    </source>
</evidence>
<dbReference type="Proteomes" id="UP000294850">
    <property type="component" value="Unassembled WGS sequence"/>
</dbReference>
<dbReference type="RefSeq" id="WP_131962690.1">
    <property type="nucleotide sequence ID" value="NZ_SMFL01000024.1"/>
</dbReference>
<gene>
    <name evidence="1" type="ORF">E0F88_32190</name>
</gene>
<dbReference type="EMBL" id="SMFL01000024">
    <property type="protein sequence ID" value="TDE08692.1"/>
    <property type="molecule type" value="Genomic_DNA"/>
</dbReference>
<dbReference type="AlphaFoldDB" id="A0A4R5D5G2"/>
<protein>
    <submittedName>
        <fullName evidence="1">Uncharacterized protein</fullName>
    </submittedName>
</protein>
<organism evidence="1 2">
    <name type="scientific">Dyadobacter psychrotolerans</name>
    <dbReference type="NCBI Taxonomy" id="2541721"/>
    <lineage>
        <taxon>Bacteria</taxon>
        <taxon>Pseudomonadati</taxon>
        <taxon>Bacteroidota</taxon>
        <taxon>Cytophagia</taxon>
        <taxon>Cytophagales</taxon>
        <taxon>Spirosomataceae</taxon>
        <taxon>Dyadobacter</taxon>
    </lineage>
</organism>
<evidence type="ECO:0000313" key="1">
    <source>
        <dbReference type="EMBL" id="TDE08692.1"/>
    </source>
</evidence>
<reference evidence="1 2" key="1">
    <citation type="submission" date="2019-03" db="EMBL/GenBank/DDBJ databases">
        <title>Dyadobacter AR-3-6 sp. nov., isolated from arctic soil.</title>
        <authorList>
            <person name="Chaudhary D.K."/>
        </authorList>
    </citation>
    <scope>NUCLEOTIDE SEQUENCE [LARGE SCALE GENOMIC DNA]</scope>
    <source>
        <strain evidence="1 2">AR-3-6</strain>
    </source>
</reference>
<proteinExistence type="predicted"/>
<comment type="caution">
    <text evidence="1">The sequence shown here is derived from an EMBL/GenBank/DDBJ whole genome shotgun (WGS) entry which is preliminary data.</text>
</comment>
<name>A0A4R5D5G2_9BACT</name>
<accession>A0A4R5D5G2</accession>
<keyword evidence="2" id="KW-1185">Reference proteome</keyword>